<dbReference type="Proteomes" id="UP000298327">
    <property type="component" value="Unassembled WGS sequence"/>
</dbReference>
<evidence type="ECO:0000313" key="2">
    <source>
        <dbReference type="Proteomes" id="UP000298327"/>
    </source>
</evidence>
<proteinExistence type="predicted"/>
<name>A0A4Y9ZFE0_9AGAM</name>
<sequence length="287" mass="32147">MQSTKTPAVQRTPAEILLSISEQDTFAPHAFDTSPSDPFDVPGIPIAIESSIQVMLQKALVAKWSLALVCKYWNDVATPLPYQAVASETIMASNLYATPSRNTTNMRLLPGLWRVGSECGARIFSDGHRPHQTSLSTSSISRFSALIANCAPSLRKCILSPHWQSKFSQPEYEHFIARCPRISCLSIPYLVWEDLSTSPILADSLTLLYIDRPQAPFHPVQSLQHVYIWVYGFKTPNSDAQVLTRRRVLDLLIQHSSHCNLHRGSALRLEIAMFDSQAIIEYPEDIV</sequence>
<dbReference type="OrthoDB" id="3232644at2759"/>
<keyword evidence="2" id="KW-1185">Reference proteome</keyword>
<dbReference type="AlphaFoldDB" id="A0A4Y9ZFE0"/>
<organism evidence="1 2">
    <name type="scientific">Dentipellis fragilis</name>
    <dbReference type="NCBI Taxonomy" id="205917"/>
    <lineage>
        <taxon>Eukaryota</taxon>
        <taxon>Fungi</taxon>
        <taxon>Dikarya</taxon>
        <taxon>Basidiomycota</taxon>
        <taxon>Agaricomycotina</taxon>
        <taxon>Agaricomycetes</taxon>
        <taxon>Russulales</taxon>
        <taxon>Hericiaceae</taxon>
        <taxon>Dentipellis</taxon>
    </lineage>
</organism>
<accession>A0A4Y9ZFE0</accession>
<comment type="caution">
    <text evidence="1">The sequence shown here is derived from an EMBL/GenBank/DDBJ whole genome shotgun (WGS) entry which is preliminary data.</text>
</comment>
<protein>
    <submittedName>
        <fullName evidence="1">Uncharacterized protein</fullName>
    </submittedName>
</protein>
<evidence type="ECO:0000313" key="1">
    <source>
        <dbReference type="EMBL" id="TFY72521.1"/>
    </source>
</evidence>
<reference evidence="1 2" key="1">
    <citation type="submission" date="2019-02" db="EMBL/GenBank/DDBJ databases">
        <title>Genome sequencing of the rare red list fungi Dentipellis fragilis.</title>
        <authorList>
            <person name="Buettner E."/>
            <person name="Kellner H."/>
        </authorList>
    </citation>
    <scope>NUCLEOTIDE SEQUENCE [LARGE SCALE GENOMIC DNA]</scope>
    <source>
        <strain evidence="1 2">DSM 105465</strain>
    </source>
</reference>
<gene>
    <name evidence="1" type="ORF">EVG20_g473</name>
</gene>
<dbReference type="EMBL" id="SEOQ01000012">
    <property type="protein sequence ID" value="TFY72521.1"/>
    <property type="molecule type" value="Genomic_DNA"/>
</dbReference>